<organism evidence="1 2">
    <name type="scientific">Micromonospora sonchi</name>
    <dbReference type="NCBI Taxonomy" id="1763543"/>
    <lineage>
        <taxon>Bacteria</taxon>
        <taxon>Bacillati</taxon>
        <taxon>Actinomycetota</taxon>
        <taxon>Actinomycetes</taxon>
        <taxon>Micromonosporales</taxon>
        <taxon>Micromonosporaceae</taxon>
        <taxon>Micromonospora</taxon>
    </lineage>
</organism>
<evidence type="ECO:0008006" key="3">
    <source>
        <dbReference type="Google" id="ProtNLM"/>
    </source>
</evidence>
<dbReference type="Pfam" id="PF13560">
    <property type="entry name" value="HTH_31"/>
    <property type="match status" value="1"/>
</dbReference>
<comment type="caution">
    <text evidence="1">The sequence shown here is derived from an EMBL/GenBank/DDBJ whole genome shotgun (WGS) entry which is preliminary data.</text>
</comment>
<dbReference type="AlphaFoldDB" id="A0A917TMU5"/>
<protein>
    <recommendedName>
        <fullName evidence="3">XRE family transcriptional regulator</fullName>
    </recommendedName>
</protein>
<dbReference type="EMBL" id="BMNB01000003">
    <property type="protein sequence ID" value="GGM27947.1"/>
    <property type="molecule type" value="Genomic_DNA"/>
</dbReference>
<sequence>MVAEFRALLRLLMARQGWTMPALARHCSYSRQYVWEVATGRKRATPEVARAFDVALRAGGSLLDTVTADDGTVTAEGDTMRRRTVLAGASAAVGGALTGVAGVLLHIDPTEAAAPVGDVRAAIRQARADFAAVRLRQLSARLPSLITAVEAARENATSGRRDETAAMAADVYRLTARLATKLHEHGVAWAAVDRATRAAHQSGCSRAVAQVARAATVVLRRSGDGDHAQRVIVDAAHRLRTDTKLADGRDASLYAEMLATAAYTAAAGDRRDEAWTCAGEAGAALAAAPPGPGFGVNELELFRSGIARLLGDFGQAVDHAGRVRVDLLPTTERRARFWQDAALAWWGRGRRREAWEALREAERVAPQEVRYRPWARDLASGLLSTPGPQLSGLREFAARTGLG</sequence>
<name>A0A917TMU5_9ACTN</name>
<reference evidence="1" key="1">
    <citation type="journal article" date="2014" name="Int. J. Syst. Evol. Microbiol.">
        <title>Complete genome sequence of Corynebacterium casei LMG S-19264T (=DSM 44701T), isolated from a smear-ripened cheese.</title>
        <authorList>
            <consortium name="US DOE Joint Genome Institute (JGI-PGF)"/>
            <person name="Walter F."/>
            <person name="Albersmeier A."/>
            <person name="Kalinowski J."/>
            <person name="Ruckert C."/>
        </authorList>
    </citation>
    <scope>NUCLEOTIDE SEQUENCE</scope>
    <source>
        <strain evidence="1">CGMCC 4.7312</strain>
    </source>
</reference>
<evidence type="ECO:0000313" key="2">
    <source>
        <dbReference type="Proteomes" id="UP000608890"/>
    </source>
</evidence>
<dbReference type="Proteomes" id="UP000608890">
    <property type="component" value="Unassembled WGS sequence"/>
</dbReference>
<dbReference type="GO" id="GO:0003677">
    <property type="term" value="F:DNA binding"/>
    <property type="evidence" value="ECO:0007669"/>
    <property type="project" value="InterPro"/>
</dbReference>
<keyword evidence="2" id="KW-1185">Reference proteome</keyword>
<dbReference type="SUPFAM" id="SSF47413">
    <property type="entry name" value="lambda repressor-like DNA-binding domains"/>
    <property type="match status" value="1"/>
</dbReference>
<accession>A0A917TMU5</accession>
<gene>
    <name evidence="1" type="ORF">GCM10011608_10970</name>
</gene>
<dbReference type="InterPro" id="IPR010982">
    <property type="entry name" value="Lambda_DNA-bd_dom_sf"/>
</dbReference>
<reference evidence="1" key="2">
    <citation type="submission" date="2020-09" db="EMBL/GenBank/DDBJ databases">
        <authorList>
            <person name="Sun Q."/>
            <person name="Zhou Y."/>
        </authorList>
    </citation>
    <scope>NUCLEOTIDE SEQUENCE</scope>
    <source>
        <strain evidence="1">CGMCC 4.7312</strain>
    </source>
</reference>
<evidence type="ECO:0000313" key="1">
    <source>
        <dbReference type="EMBL" id="GGM27947.1"/>
    </source>
</evidence>
<proteinExistence type="predicted"/>